<reference evidence="7 8" key="1">
    <citation type="submission" date="2018-11" db="EMBL/GenBank/DDBJ databases">
        <title>Genomic Encyclopedia of Type Strains, Phase IV (KMG-IV): sequencing the most valuable type-strain genomes for metagenomic binning, comparative biology and taxonomic classification.</title>
        <authorList>
            <person name="Goeker M."/>
        </authorList>
    </citation>
    <scope>NUCLEOTIDE SEQUENCE [LARGE SCALE GENOMIC DNA]</scope>
    <source>
        <strain evidence="7 8">DSM 21945</strain>
    </source>
</reference>
<comment type="caution">
    <text evidence="7">The sequence shown here is derived from an EMBL/GenBank/DDBJ whole genome shotgun (WGS) entry which is preliminary data.</text>
</comment>
<keyword evidence="7" id="KW-0687">Ribonucleoprotein</keyword>
<keyword evidence="5" id="KW-0408">Iron</keyword>
<evidence type="ECO:0000256" key="3">
    <source>
        <dbReference type="ARBA" id="ARBA00022964"/>
    </source>
</evidence>
<dbReference type="PANTHER" id="PTHR13096">
    <property type="entry name" value="MINA53 MYC INDUCED NUCLEAR ANTIGEN"/>
    <property type="match status" value="1"/>
</dbReference>
<dbReference type="SMART" id="SM00558">
    <property type="entry name" value="JmjC"/>
    <property type="match status" value="1"/>
</dbReference>
<dbReference type="SUPFAM" id="SSF51197">
    <property type="entry name" value="Clavaminate synthase-like"/>
    <property type="match status" value="1"/>
</dbReference>
<keyword evidence="7" id="KW-0689">Ribosomal protein</keyword>
<evidence type="ECO:0000313" key="7">
    <source>
        <dbReference type="EMBL" id="ROQ27704.1"/>
    </source>
</evidence>
<keyword evidence="8" id="KW-1185">Reference proteome</keyword>
<dbReference type="Gene3D" id="3.40.366.30">
    <property type="entry name" value="50S ribosomal protein L16 arginine hydroxylase, Chain A, Domain 2"/>
    <property type="match status" value="1"/>
</dbReference>
<dbReference type="InterPro" id="IPR039994">
    <property type="entry name" value="NO66-like"/>
</dbReference>
<feature type="domain" description="JmjC" evidence="6">
    <location>
        <begin position="92"/>
        <end position="220"/>
    </location>
</feature>
<dbReference type="InterPro" id="IPR046799">
    <property type="entry name" value="ROXA-like_wH"/>
</dbReference>
<dbReference type="PANTHER" id="PTHR13096:SF8">
    <property type="entry name" value="RIBOSOMAL OXYGENASE 1"/>
    <property type="match status" value="1"/>
</dbReference>
<dbReference type="Pfam" id="PF08007">
    <property type="entry name" value="JmjC_2"/>
    <property type="match status" value="1"/>
</dbReference>
<dbReference type="AlphaFoldDB" id="A0A3N1P6T4"/>
<organism evidence="7 8">
    <name type="scientific">Gallaecimonas pentaromativorans</name>
    <dbReference type="NCBI Taxonomy" id="584787"/>
    <lineage>
        <taxon>Bacteria</taxon>
        <taxon>Pseudomonadati</taxon>
        <taxon>Pseudomonadota</taxon>
        <taxon>Gammaproteobacteria</taxon>
        <taxon>Enterobacterales</taxon>
        <taxon>Gallaecimonadaceae</taxon>
        <taxon>Gallaecimonas</taxon>
    </lineage>
</organism>
<accession>A0A3N1P6T4</accession>
<dbReference type="Gene3D" id="2.60.120.650">
    <property type="entry name" value="Cupin"/>
    <property type="match status" value="1"/>
</dbReference>
<evidence type="ECO:0000256" key="5">
    <source>
        <dbReference type="ARBA" id="ARBA00023004"/>
    </source>
</evidence>
<sequence>MMKLALPGGIQGFLTEYWQKKPCLIKGGIENFVDPLDANDLAGLAMEAEIESRIVVRNGEHWDVQHGPFEHFPTSEKDWTLLVQAVDHWFEQSSELMNLFSFMPRWRIDDLMVSFSVPGGGVGPHLDQYDVFIIQGEGKRRWRVGDKQPLKTQTPHPSLLQVEPFSAALIDVEMEAGDILYIPPGFPHEGYAIEAALNYSVGFRAPSGRDLLSHFADLAIDEERYNHRYGDPDLRVREHTGEITLPELNRLKSNLTQIFDDEATLHRFFGLYLSEAKHELDLAPSEPEYDVDEVQQLLEEGAVLRRLAGARALYLATVADTLFVDGEAYPMPQAAAQTLADSDAPDPALLAAQTEALVVLTLLINKGYFFFEEA</sequence>
<evidence type="ECO:0000256" key="1">
    <source>
        <dbReference type="ARBA" id="ARBA00001954"/>
    </source>
</evidence>
<dbReference type="STRING" id="584787.GCA_001247655_02119"/>
<dbReference type="EMBL" id="RJUL01000004">
    <property type="protein sequence ID" value="ROQ27704.1"/>
    <property type="molecule type" value="Genomic_DNA"/>
</dbReference>
<dbReference type="InterPro" id="IPR003347">
    <property type="entry name" value="JmjC_dom"/>
</dbReference>
<proteinExistence type="predicted"/>
<evidence type="ECO:0000259" key="6">
    <source>
        <dbReference type="PROSITE" id="PS51184"/>
    </source>
</evidence>
<dbReference type="Pfam" id="PF20514">
    <property type="entry name" value="WHD_ROXA"/>
    <property type="match status" value="1"/>
</dbReference>
<evidence type="ECO:0000256" key="2">
    <source>
        <dbReference type="ARBA" id="ARBA00022723"/>
    </source>
</evidence>
<dbReference type="GO" id="GO:0016706">
    <property type="term" value="F:2-oxoglutarate-dependent dioxygenase activity"/>
    <property type="evidence" value="ECO:0007669"/>
    <property type="project" value="TreeGrafter"/>
</dbReference>
<gene>
    <name evidence="7" type="ORF">EDC28_104363</name>
</gene>
<dbReference type="GO" id="GO:0046872">
    <property type="term" value="F:metal ion binding"/>
    <property type="evidence" value="ECO:0007669"/>
    <property type="project" value="UniProtKB-KW"/>
</dbReference>
<dbReference type="Proteomes" id="UP000268033">
    <property type="component" value="Unassembled WGS sequence"/>
</dbReference>
<dbReference type="PROSITE" id="PS51184">
    <property type="entry name" value="JMJC"/>
    <property type="match status" value="1"/>
</dbReference>
<evidence type="ECO:0000256" key="4">
    <source>
        <dbReference type="ARBA" id="ARBA00023002"/>
    </source>
</evidence>
<keyword evidence="3" id="KW-0223">Dioxygenase</keyword>
<evidence type="ECO:0000313" key="8">
    <source>
        <dbReference type="Proteomes" id="UP000268033"/>
    </source>
</evidence>
<keyword evidence="2" id="KW-0479">Metal-binding</keyword>
<protein>
    <submittedName>
        <fullName evidence="7">50S ribosomal protein L16 3-hydroxylase</fullName>
    </submittedName>
</protein>
<name>A0A3N1P6T4_9GAMM</name>
<keyword evidence="4" id="KW-0560">Oxidoreductase</keyword>
<comment type="cofactor">
    <cofactor evidence="1">
        <name>Fe(2+)</name>
        <dbReference type="ChEBI" id="CHEBI:29033"/>
    </cofactor>
</comment>
<dbReference type="GO" id="GO:0005840">
    <property type="term" value="C:ribosome"/>
    <property type="evidence" value="ECO:0007669"/>
    <property type="project" value="UniProtKB-KW"/>
</dbReference>